<evidence type="ECO:0000313" key="2">
    <source>
        <dbReference type="Proteomes" id="UP001189122"/>
    </source>
</evidence>
<dbReference type="AlphaFoldDB" id="A0A7I8IPV4"/>
<organism evidence="1">
    <name type="scientific">Spirodela intermedia</name>
    <name type="common">Intermediate duckweed</name>
    <dbReference type="NCBI Taxonomy" id="51605"/>
    <lineage>
        <taxon>Eukaryota</taxon>
        <taxon>Viridiplantae</taxon>
        <taxon>Streptophyta</taxon>
        <taxon>Embryophyta</taxon>
        <taxon>Tracheophyta</taxon>
        <taxon>Spermatophyta</taxon>
        <taxon>Magnoliopsida</taxon>
        <taxon>Liliopsida</taxon>
        <taxon>Araceae</taxon>
        <taxon>Lemnoideae</taxon>
        <taxon>Spirodela</taxon>
    </lineage>
</organism>
<protein>
    <submittedName>
        <fullName evidence="1">Uncharacterized protein</fullName>
    </submittedName>
</protein>
<keyword evidence="2" id="KW-1185">Reference proteome</keyword>
<dbReference type="Proteomes" id="UP001189122">
    <property type="component" value="Unassembled WGS sequence"/>
</dbReference>
<sequence length="150" mass="16327">MDTCKPVSTPLLVSTSSQNITSSVDPIEFRSIVGALQYVTLTRPNLAFAVNKVCQYMGTLNHGLLIQQSSNFSLSAFSDADWVGFIEDRRSTSGYLIYLGPNLISWNSKKQPTVSRSSTEAKYKALANATSELSMAHLSFAGIKTSTFST</sequence>
<dbReference type="PANTHER" id="PTHR11439">
    <property type="entry name" value="GAG-POL-RELATED RETROTRANSPOSON"/>
    <property type="match status" value="1"/>
</dbReference>
<reference evidence="1 2" key="1">
    <citation type="submission" date="2019-12" db="EMBL/GenBank/DDBJ databases">
        <authorList>
            <person name="Scholz U."/>
            <person name="Mascher M."/>
            <person name="Fiebig A."/>
        </authorList>
    </citation>
    <scope>NUCLEOTIDE SEQUENCE</scope>
</reference>
<dbReference type="PANTHER" id="PTHR11439:SF450">
    <property type="entry name" value="REVERSE TRANSCRIPTASE TY1_COPIA-TYPE DOMAIN-CONTAINING PROTEIN"/>
    <property type="match status" value="1"/>
</dbReference>
<proteinExistence type="predicted"/>
<evidence type="ECO:0000313" key="1">
    <source>
        <dbReference type="EMBL" id="CAA2619445.1"/>
    </source>
</evidence>
<name>A0A7I8IPV4_SPIIN</name>
<dbReference type="EMBL" id="CACRZD030000004">
    <property type="protein sequence ID" value="CAA6659172.1"/>
    <property type="molecule type" value="Genomic_DNA"/>
</dbReference>
<gene>
    <name evidence="1" type="ORF">SI7747_04005612</name>
</gene>
<dbReference type="CDD" id="cd09272">
    <property type="entry name" value="RNase_HI_RT_Ty1"/>
    <property type="match status" value="1"/>
</dbReference>
<dbReference type="EMBL" id="LR743591">
    <property type="protein sequence ID" value="CAA2619445.1"/>
    <property type="molecule type" value="Genomic_DNA"/>
</dbReference>
<accession>A0A7I8IPV4</accession>